<accession>A0A418KJZ4</accession>
<reference evidence="2 3" key="1">
    <citation type="submission" date="2018-09" db="EMBL/GenBank/DDBJ databases">
        <title>Isolation, diversity and antifungal activity of actinobacteria from wheat.</title>
        <authorList>
            <person name="Han C."/>
        </authorList>
    </citation>
    <scope>NUCLEOTIDE SEQUENCE [LARGE SCALE GENOMIC DNA]</scope>
    <source>
        <strain evidence="2 3">NEAU-YY265</strain>
    </source>
</reference>
<dbReference type="Gene3D" id="1.10.3300.10">
    <property type="entry name" value="Jann2411-like domain"/>
    <property type="match status" value="1"/>
</dbReference>
<feature type="non-terminal residue" evidence="2">
    <location>
        <position position="1"/>
    </location>
</feature>
<dbReference type="Proteomes" id="UP000284057">
    <property type="component" value="Unassembled WGS sequence"/>
</dbReference>
<sequence length="115" mass="12850">PPVRAAADHLHTRRIAALGRSALRLRTGRRFQLEAAGAPALLVADRAVESAHELLLGPGLDRLGRCPTEQGGCGWLFLDHSRNRSRRWCRMSDCGTTVKARRLTERRRSTRTIDV</sequence>
<dbReference type="EMBL" id="QUAL01000292">
    <property type="protein sequence ID" value="RIQ15885.1"/>
    <property type="molecule type" value="Genomic_DNA"/>
</dbReference>
<dbReference type="PANTHER" id="PTHR35525:SF3">
    <property type="entry name" value="BLL6575 PROTEIN"/>
    <property type="match status" value="1"/>
</dbReference>
<protein>
    <recommendedName>
        <fullName evidence="1">Zinc finger CGNR domain-containing protein</fullName>
    </recommendedName>
</protein>
<dbReference type="AlphaFoldDB" id="A0A418KJZ4"/>
<evidence type="ECO:0000313" key="2">
    <source>
        <dbReference type="EMBL" id="RIQ15885.1"/>
    </source>
</evidence>
<dbReference type="RefSeq" id="WP_199702207.1">
    <property type="nucleotide sequence ID" value="NZ_QUAL01000292.1"/>
</dbReference>
<proteinExistence type="predicted"/>
<name>A0A418KJZ4_9ACTN</name>
<feature type="domain" description="Zinc finger CGNR" evidence="1">
    <location>
        <begin position="62"/>
        <end position="107"/>
    </location>
</feature>
<gene>
    <name evidence="2" type="ORF">DY240_23420</name>
</gene>
<comment type="caution">
    <text evidence="2">The sequence shown here is derived from an EMBL/GenBank/DDBJ whole genome shotgun (WGS) entry which is preliminary data.</text>
</comment>
<dbReference type="PANTHER" id="PTHR35525">
    <property type="entry name" value="BLL6575 PROTEIN"/>
    <property type="match status" value="1"/>
</dbReference>
<evidence type="ECO:0000259" key="1">
    <source>
        <dbReference type="Pfam" id="PF11706"/>
    </source>
</evidence>
<dbReference type="Pfam" id="PF11706">
    <property type="entry name" value="zf-CGNR"/>
    <property type="match status" value="1"/>
</dbReference>
<dbReference type="SUPFAM" id="SSF160904">
    <property type="entry name" value="Jann2411-like"/>
    <property type="match status" value="1"/>
</dbReference>
<dbReference type="InterPro" id="IPR010852">
    <property type="entry name" value="ABATE"/>
</dbReference>
<keyword evidence="3" id="KW-1185">Reference proteome</keyword>
<evidence type="ECO:0000313" key="3">
    <source>
        <dbReference type="Proteomes" id="UP000284057"/>
    </source>
</evidence>
<dbReference type="InterPro" id="IPR021005">
    <property type="entry name" value="Znf_CGNR"/>
</dbReference>
<dbReference type="InterPro" id="IPR023286">
    <property type="entry name" value="ABATE_dom_sf"/>
</dbReference>
<organism evidence="2 3">
    <name type="scientific">Jiangella rhizosphaerae</name>
    <dbReference type="NCBI Taxonomy" id="2293569"/>
    <lineage>
        <taxon>Bacteria</taxon>
        <taxon>Bacillati</taxon>
        <taxon>Actinomycetota</taxon>
        <taxon>Actinomycetes</taxon>
        <taxon>Jiangellales</taxon>
        <taxon>Jiangellaceae</taxon>
        <taxon>Jiangella</taxon>
    </lineage>
</organism>